<dbReference type="InterPro" id="IPR043128">
    <property type="entry name" value="Rev_trsase/Diguanyl_cyclase"/>
</dbReference>
<dbReference type="AlphaFoldDB" id="A0A5B6X377"/>
<dbReference type="CDD" id="cd01647">
    <property type="entry name" value="RT_LTR"/>
    <property type="match status" value="1"/>
</dbReference>
<dbReference type="Gene3D" id="3.10.10.10">
    <property type="entry name" value="HIV Type 1 Reverse Transcriptase, subunit A, domain 1"/>
    <property type="match status" value="1"/>
</dbReference>
<name>A0A5B6X377_9ROSI</name>
<sequence>MLEARIIRESNNQFSSPIVMVKRKDGSWRLCMDYRFPIPLIEELLDELGQTLFFFKLDLSSSYQIRMWKGDIFKTTFKTHGGHYEFMVMPFGLTNAPSMYSSSWTEHLVHLREVLQLLKDNHLFANKASAPLVEGVSSWPIPKTIKELRLSRYYKRFIRHYKYYPFLISNIDACGQGLGVMLHQKGKPMAFFSKGLGIRHQELSIYDKEMLAALLAVKK</sequence>
<dbReference type="Proteomes" id="UP000325315">
    <property type="component" value="Unassembled WGS sequence"/>
</dbReference>
<organism evidence="2 3">
    <name type="scientific">Gossypium australe</name>
    <dbReference type="NCBI Taxonomy" id="47621"/>
    <lineage>
        <taxon>Eukaryota</taxon>
        <taxon>Viridiplantae</taxon>
        <taxon>Streptophyta</taxon>
        <taxon>Embryophyta</taxon>
        <taxon>Tracheophyta</taxon>
        <taxon>Spermatophyta</taxon>
        <taxon>Magnoliopsida</taxon>
        <taxon>eudicotyledons</taxon>
        <taxon>Gunneridae</taxon>
        <taxon>Pentapetalae</taxon>
        <taxon>rosids</taxon>
        <taxon>malvids</taxon>
        <taxon>Malvales</taxon>
        <taxon>Malvaceae</taxon>
        <taxon>Malvoideae</taxon>
        <taxon>Gossypium</taxon>
    </lineage>
</organism>
<comment type="caution">
    <text evidence="2">The sequence shown here is derived from an EMBL/GenBank/DDBJ whole genome shotgun (WGS) entry which is preliminary data.</text>
</comment>
<keyword evidence="2" id="KW-0548">Nucleotidyltransferase</keyword>
<dbReference type="SUPFAM" id="SSF56672">
    <property type="entry name" value="DNA/RNA polymerases"/>
    <property type="match status" value="1"/>
</dbReference>
<dbReference type="GO" id="GO:0003964">
    <property type="term" value="F:RNA-directed DNA polymerase activity"/>
    <property type="evidence" value="ECO:0007669"/>
    <property type="project" value="UniProtKB-KW"/>
</dbReference>
<evidence type="ECO:0000313" key="2">
    <source>
        <dbReference type="EMBL" id="KAA3487542.1"/>
    </source>
</evidence>
<evidence type="ECO:0000313" key="3">
    <source>
        <dbReference type="Proteomes" id="UP000325315"/>
    </source>
</evidence>
<gene>
    <name evidence="2" type="ORF">EPI10_031359</name>
</gene>
<evidence type="ECO:0000259" key="1">
    <source>
        <dbReference type="Pfam" id="PF17919"/>
    </source>
</evidence>
<dbReference type="Pfam" id="PF17919">
    <property type="entry name" value="RT_RNaseH_2"/>
    <property type="match status" value="1"/>
</dbReference>
<proteinExistence type="predicted"/>
<reference evidence="3" key="1">
    <citation type="journal article" date="2019" name="Plant Biotechnol. J.">
        <title>Genome sequencing of the Australian wild diploid species Gossypium australe highlights disease resistance and delayed gland morphogenesis.</title>
        <authorList>
            <person name="Cai Y."/>
            <person name="Cai X."/>
            <person name="Wang Q."/>
            <person name="Wang P."/>
            <person name="Zhang Y."/>
            <person name="Cai C."/>
            <person name="Xu Y."/>
            <person name="Wang K."/>
            <person name="Zhou Z."/>
            <person name="Wang C."/>
            <person name="Geng S."/>
            <person name="Li B."/>
            <person name="Dong Q."/>
            <person name="Hou Y."/>
            <person name="Wang H."/>
            <person name="Ai P."/>
            <person name="Liu Z."/>
            <person name="Yi F."/>
            <person name="Sun M."/>
            <person name="An G."/>
            <person name="Cheng J."/>
            <person name="Zhang Y."/>
            <person name="Shi Q."/>
            <person name="Xie Y."/>
            <person name="Shi X."/>
            <person name="Chang Y."/>
            <person name="Huang F."/>
            <person name="Chen Y."/>
            <person name="Hong S."/>
            <person name="Mi L."/>
            <person name="Sun Q."/>
            <person name="Zhang L."/>
            <person name="Zhou B."/>
            <person name="Peng R."/>
            <person name="Zhang X."/>
            <person name="Liu F."/>
        </authorList>
    </citation>
    <scope>NUCLEOTIDE SEQUENCE [LARGE SCALE GENOMIC DNA]</scope>
    <source>
        <strain evidence="3">cv. PA1801</strain>
    </source>
</reference>
<keyword evidence="3" id="KW-1185">Reference proteome</keyword>
<protein>
    <submittedName>
        <fullName evidence="2">Reverse transcriptase</fullName>
    </submittedName>
</protein>
<dbReference type="Gene3D" id="3.30.70.270">
    <property type="match status" value="1"/>
</dbReference>
<dbReference type="OrthoDB" id="1001400at2759"/>
<dbReference type="InterPro" id="IPR053134">
    <property type="entry name" value="RNA-dir_DNA_polymerase"/>
</dbReference>
<dbReference type="PANTHER" id="PTHR24559:SF450">
    <property type="entry name" value="RNA-DIRECTED DNA POLYMERASE HOMOLOG"/>
    <property type="match status" value="1"/>
</dbReference>
<feature type="domain" description="Reverse transcriptase/retrotransposon-derived protein RNase H-like" evidence="1">
    <location>
        <begin position="165"/>
        <end position="219"/>
    </location>
</feature>
<accession>A0A5B6X377</accession>
<dbReference type="PANTHER" id="PTHR24559">
    <property type="entry name" value="TRANSPOSON TY3-I GAG-POL POLYPROTEIN"/>
    <property type="match status" value="1"/>
</dbReference>
<keyword evidence="2" id="KW-0695">RNA-directed DNA polymerase</keyword>
<dbReference type="EMBL" id="SMMG02000001">
    <property type="protein sequence ID" value="KAA3487542.1"/>
    <property type="molecule type" value="Genomic_DNA"/>
</dbReference>
<keyword evidence="2" id="KW-0808">Transferase</keyword>
<dbReference type="InterPro" id="IPR043502">
    <property type="entry name" value="DNA/RNA_pol_sf"/>
</dbReference>
<dbReference type="InterPro" id="IPR041577">
    <property type="entry name" value="RT_RNaseH_2"/>
</dbReference>